<dbReference type="EMBL" id="FR871758">
    <property type="protein sequence ID" value="CCB80890.1"/>
    <property type="molecule type" value="Genomic_DNA"/>
</dbReference>
<evidence type="ECO:0000313" key="5">
    <source>
        <dbReference type="Proteomes" id="UP000008387"/>
    </source>
</evidence>
<sequence>MNQNSLSIALKSLKDELDVIAYLEIKNVNDPIALGNLSIEKSNLVRKVVSILSSNEWEKDRVAGISISPDTIDRAKSLIMTLDKIQELSTKTNNPVLKQGLKKDYAITLSDIVSILTVWFEFGENTMLQSVVQQEALKKTSQPLTQETPKEVVKEASEHKNKKALTSILEKPTETEIQNLTSVVDDTPTKAPILAKELSIADRGQIVMHNNIYKVNLGTLSELESNLFFSLFNRLKDKKDTIIRFTPKELKILAGDADMPNARLYKLIINLFNNIAGANFDLIKMVDDEKVQRSKVMFFRKFEVQYDKNKNIEYLDIQVNDPYFTYLLNDLKANFTSMKLQTFVDLSGKYAKNFFRLLERFKRATDKNGVFHVHMYENNIEGFFAFMGIPKGTRISDIDIHMLNPTIKQLTQKKPMSPYEPPYKSIKVIKNKAKARGQKVLGYTFEVIPNPIIVELEKALENAKTPPLKRFSKRDINTLNKCLDMRGKLSVRDKEGKAYTFSDAMITDIYPCPTTKRICVQFRINGFLDPEMMGVIDLYQDNRHLFQVCGNEYLSLVFESIDELKNKFLKTAYKSGGANATQTTTQADTPTAHTHTQNTPTSANQDAEIFVLQSPMPTRGGELVTDCKNGRVYVFKKVQLIAKIQDAEQDILSLFKILEPTDTDLEIAKRHHREKKDINFFKKVIPDCDAPHYFTYTFKKKNEIDAWRLKNLF</sequence>
<dbReference type="SUPFAM" id="SSF46785">
    <property type="entry name" value="Winged helix' DNA-binding domain"/>
    <property type="match status" value="1"/>
</dbReference>
<dbReference type="InterPro" id="IPR036388">
    <property type="entry name" value="WH-like_DNA-bd_sf"/>
</dbReference>
<feature type="domain" description="Initiator Rep protein WH1" evidence="3">
    <location>
        <begin position="206"/>
        <end position="358"/>
    </location>
</feature>
<evidence type="ECO:0000256" key="1">
    <source>
        <dbReference type="ARBA" id="ARBA00038283"/>
    </source>
</evidence>
<evidence type="ECO:0000313" key="4">
    <source>
        <dbReference type="EMBL" id="CCB80890.1"/>
    </source>
</evidence>
<keyword evidence="5" id="KW-1185">Reference proteome</keyword>
<dbReference type="GO" id="GO:0003887">
    <property type="term" value="F:DNA-directed DNA polymerase activity"/>
    <property type="evidence" value="ECO:0007669"/>
    <property type="project" value="InterPro"/>
</dbReference>
<dbReference type="Proteomes" id="UP000008387">
    <property type="component" value="Plasmid phbz1"/>
</dbReference>
<dbReference type="KEGG" id="hbi:HBZC1_p0100"/>
<feature type="compositionally biased region" description="Low complexity" evidence="2">
    <location>
        <begin position="580"/>
        <end position="597"/>
    </location>
</feature>
<dbReference type="Gene3D" id="1.10.10.10">
    <property type="entry name" value="Winged helix-like DNA-binding domain superfamily/Winged helix DNA-binding domain"/>
    <property type="match status" value="1"/>
</dbReference>
<keyword evidence="4" id="KW-0614">Plasmid</keyword>
<dbReference type="InterPro" id="IPR000525">
    <property type="entry name" value="Initiator_Rep_WH1"/>
</dbReference>
<protein>
    <submittedName>
        <fullName evidence="4">Replication initiation protein A</fullName>
    </submittedName>
</protein>
<proteinExistence type="inferred from homology"/>
<accession>F8KUF5</accession>
<gene>
    <name evidence="4" type="ordered locus">HBZC1_p0100</name>
</gene>
<comment type="similarity">
    <text evidence="1">Belongs to the initiator RepB protein family.</text>
</comment>
<feature type="region of interest" description="Disordered" evidence="2">
    <location>
        <begin position="579"/>
        <end position="603"/>
    </location>
</feature>
<dbReference type="HOGENOM" id="CLU_387216_0_0_7"/>
<dbReference type="Pfam" id="PF01051">
    <property type="entry name" value="Rep3_N"/>
    <property type="match status" value="1"/>
</dbReference>
<name>F8KUF5_HELBC</name>
<dbReference type="AlphaFoldDB" id="F8KUF5"/>
<geneLocation type="plasmid" evidence="4 5">
    <name>phbz1</name>
</geneLocation>
<organism evidence="4 5">
    <name type="scientific">Helicobacter bizzozeronii (strain CIII-1)</name>
    <dbReference type="NCBI Taxonomy" id="1002804"/>
    <lineage>
        <taxon>Bacteria</taxon>
        <taxon>Pseudomonadati</taxon>
        <taxon>Campylobacterota</taxon>
        <taxon>Epsilonproteobacteria</taxon>
        <taxon>Campylobacterales</taxon>
        <taxon>Helicobacteraceae</taxon>
        <taxon>Helicobacter</taxon>
    </lineage>
</organism>
<dbReference type="eggNOG" id="COG5527">
    <property type="taxonomic scope" value="Bacteria"/>
</dbReference>
<dbReference type="GO" id="GO:0006270">
    <property type="term" value="P:DNA replication initiation"/>
    <property type="evidence" value="ECO:0007669"/>
    <property type="project" value="InterPro"/>
</dbReference>
<evidence type="ECO:0000256" key="2">
    <source>
        <dbReference type="SAM" id="MobiDB-lite"/>
    </source>
</evidence>
<dbReference type="InterPro" id="IPR036390">
    <property type="entry name" value="WH_DNA-bd_sf"/>
</dbReference>
<evidence type="ECO:0000259" key="3">
    <source>
        <dbReference type="Pfam" id="PF01051"/>
    </source>
</evidence>
<reference evidence="4 5" key="1">
    <citation type="journal article" date="2011" name="J. Bacteriol.">
        <title>Genome sequence of Helicobacter bizzozeronii strain CIII-1, an isolate from human gastric mucosa.</title>
        <authorList>
            <person name="Schott T."/>
            <person name="Rossi M."/>
            <person name="Hanninen M.L."/>
        </authorList>
    </citation>
    <scope>NUCLEOTIDE SEQUENCE [LARGE SCALE GENOMIC DNA]</scope>
    <source>
        <strain evidence="4 5">CIII-1</strain>
    </source>
</reference>